<evidence type="ECO:0000256" key="14">
    <source>
        <dbReference type="ARBA" id="ARBA00023180"/>
    </source>
</evidence>
<keyword evidence="14" id="KW-0325">Glycoprotein</keyword>
<dbReference type="GO" id="GO:0046872">
    <property type="term" value="F:metal ion binding"/>
    <property type="evidence" value="ECO:0007669"/>
    <property type="project" value="UniProtKB-KW"/>
</dbReference>
<keyword evidence="8" id="KW-0812">Transmembrane</keyword>
<dbReference type="GO" id="GO:0000139">
    <property type="term" value="C:Golgi membrane"/>
    <property type="evidence" value="ECO:0007669"/>
    <property type="project" value="UniProtKB-SubCell"/>
</dbReference>
<comment type="subcellular location">
    <subcellularLocation>
        <location evidence="2">Golgi apparatus membrane</location>
        <topology evidence="2">Single-pass type II membrane protein</topology>
    </subcellularLocation>
</comment>
<evidence type="ECO:0000256" key="15">
    <source>
        <dbReference type="ARBA" id="ARBA00023211"/>
    </source>
</evidence>
<dbReference type="OrthoDB" id="9974378at2759"/>
<evidence type="ECO:0000256" key="4">
    <source>
        <dbReference type="ARBA" id="ARBA00008539"/>
    </source>
</evidence>
<accession>A0A132ABA4</accession>
<organism evidence="21 22">
    <name type="scientific">Sarcoptes scabiei</name>
    <name type="common">Itch mite</name>
    <name type="synonym">Acarus scabiei</name>
    <dbReference type="NCBI Taxonomy" id="52283"/>
    <lineage>
        <taxon>Eukaryota</taxon>
        <taxon>Metazoa</taxon>
        <taxon>Ecdysozoa</taxon>
        <taxon>Arthropoda</taxon>
        <taxon>Chelicerata</taxon>
        <taxon>Arachnida</taxon>
        <taxon>Acari</taxon>
        <taxon>Acariformes</taxon>
        <taxon>Sarcoptiformes</taxon>
        <taxon>Astigmata</taxon>
        <taxon>Psoroptidia</taxon>
        <taxon>Sarcoptoidea</taxon>
        <taxon>Sarcoptidae</taxon>
        <taxon>Sarcoptinae</taxon>
        <taxon>Sarcoptes</taxon>
    </lineage>
</organism>
<protein>
    <recommendedName>
        <fullName evidence="5">Beta-1,4-glucuronyltransferase 1</fullName>
    </recommendedName>
    <alternativeName>
        <fullName evidence="16">I-beta-1,3-N-acetylglucosaminyltransferase</fullName>
    </alternativeName>
    <alternativeName>
        <fullName evidence="19">N-acetyllactosaminide beta-1,3-N-acetylglucosaminyltransferase</fullName>
    </alternativeName>
    <alternativeName>
        <fullName evidence="17">Poly-N-acetyllactosamine extension enzyme</fullName>
    </alternativeName>
    <alternativeName>
        <fullName evidence="18">UDP-GlcNAc:betaGal beta-1,3-N-acetylglucosaminyltransferase 1</fullName>
    </alternativeName>
</protein>
<keyword evidence="9" id="KW-0479">Metal-binding</keyword>
<keyword evidence="15" id="KW-0464">Manganese</keyword>
<keyword evidence="10" id="KW-0735">Signal-anchor</keyword>
<dbReference type="EMBL" id="JXLN01012232">
    <property type="protein sequence ID" value="KPM08238.1"/>
    <property type="molecule type" value="Genomic_DNA"/>
</dbReference>
<evidence type="ECO:0000256" key="2">
    <source>
        <dbReference type="ARBA" id="ARBA00004323"/>
    </source>
</evidence>
<evidence type="ECO:0000256" key="20">
    <source>
        <dbReference type="ARBA" id="ARBA00047852"/>
    </source>
</evidence>
<sequence>MSLISRLEPRSNHKNFNKNRKIFNYNYIDHDDGDGDHKNRRDRVVGERINFEENRKLKHSLSSPPRSSPKYAKNDVVEERKRMYKSLQSLSCVLDSSGEYRILSFISHQDLNNGDGEDLVRHKHYHQLRENSFPIKSDNFNANNVFKKNDLSIVTHGTLHQLSNLDFLAQKWNGPISVAVFAVSVQQLPLIIEAILLLRYCNPLVRERISFNLVYPLNFSNKLNNRQVRSVLDFLKWPDIEQFYPEFENFISNSNCINIERSILKLIKRPTINYDHDVAYPNNLLRNIARRNALTEYTLVIDLDLVPSENLYEKFIDFAKRTKFFRKTDSFLNGERSEKTVFVIPTFEIDLDVMKQSDSTNRYLKKDLLIPADKSQLMEAIDRKFIRPFYIELCWKCQKHTDYIAWIRETLRSLRKNSSHETDNIDVMHEVFWRDPWEPFYISSNDVPFYDERFRQYGFNRISQVCELNVAGYSFQVLRNAFLIHKGFKKVDGFHSNKNIELEHNRNLFRKFKIQLKDRYPKSTRKC</sequence>
<evidence type="ECO:0000256" key="16">
    <source>
        <dbReference type="ARBA" id="ARBA00030723"/>
    </source>
</evidence>
<keyword evidence="6" id="KW-0328">Glycosyltransferase</keyword>
<keyword evidence="12" id="KW-0333">Golgi apparatus</keyword>
<dbReference type="Proteomes" id="UP000616769">
    <property type="component" value="Unassembled WGS sequence"/>
</dbReference>
<evidence type="ECO:0000256" key="6">
    <source>
        <dbReference type="ARBA" id="ARBA00022676"/>
    </source>
</evidence>
<reference evidence="21 22" key="1">
    <citation type="journal article" date="2015" name="Parasit. Vectors">
        <title>Draft genome of the scabies mite.</title>
        <authorList>
            <person name="Rider S.D.Jr."/>
            <person name="Morgan M.S."/>
            <person name="Arlian L.G."/>
        </authorList>
    </citation>
    <scope>NUCLEOTIDE SEQUENCE [LARGE SCALE GENOMIC DNA]</scope>
    <source>
        <strain evidence="21">Arlian Lab</strain>
    </source>
</reference>
<evidence type="ECO:0000313" key="21">
    <source>
        <dbReference type="EMBL" id="KPM08238.1"/>
    </source>
</evidence>
<comment type="cofactor">
    <cofactor evidence="1">
        <name>Mn(2+)</name>
        <dbReference type="ChEBI" id="CHEBI:29035"/>
    </cofactor>
</comment>
<dbReference type="PANTHER" id="PTHR46420:SF1">
    <property type="entry name" value="BETA-1,4-GLUCURONYLTRANSFERASE 1"/>
    <property type="match status" value="1"/>
</dbReference>
<dbReference type="InterPro" id="IPR043189">
    <property type="entry name" value="B4GAT1"/>
</dbReference>
<comment type="caution">
    <text evidence="21">The sequence shown here is derived from an EMBL/GenBank/DDBJ whole genome shotgun (WGS) entry which is preliminary data.</text>
</comment>
<evidence type="ECO:0000313" key="22">
    <source>
        <dbReference type="Proteomes" id="UP000616769"/>
    </source>
</evidence>
<name>A0A132ABA4_SARSC</name>
<gene>
    <name evidence="21" type="ORF">QR98_0067540</name>
</gene>
<evidence type="ECO:0000256" key="17">
    <source>
        <dbReference type="ARBA" id="ARBA00032175"/>
    </source>
</evidence>
<keyword evidence="13" id="KW-0472">Membrane</keyword>
<dbReference type="AlphaFoldDB" id="A0A132ABA4"/>
<evidence type="ECO:0000256" key="13">
    <source>
        <dbReference type="ARBA" id="ARBA00023136"/>
    </source>
</evidence>
<keyword evidence="7" id="KW-0808">Transferase</keyword>
<proteinExistence type="inferred from homology"/>
<keyword evidence="11" id="KW-1133">Transmembrane helix</keyword>
<evidence type="ECO:0000256" key="19">
    <source>
        <dbReference type="ARBA" id="ARBA00033291"/>
    </source>
</evidence>
<evidence type="ECO:0000256" key="11">
    <source>
        <dbReference type="ARBA" id="ARBA00022989"/>
    </source>
</evidence>
<dbReference type="GO" id="GO:0035269">
    <property type="term" value="P:protein O-linked glycosylation via mannose"/>
    <property type="evidence" value="ECO:0007669"/>
    <property type="project" value="TreeGrafter"/>
</dbReference>
<comment type="catalytic activity">
    <reaction evidence="20">
        <text>3-O-[beta-D-Xyl-(1-&gt;4)-Rib-ol-P-Rib-ol-P-3-beta-D-GalNAc-(1-&gt;3)-beta-D-GlcNAc-(1-&gt;4)-(O-6-P-alpha-D-Man)]-Thr-[protein] + UDP-alpha-D-glucuronate = 3-O-[beta-D-GlcA-(1-&gt;3)-beta-D-Xyl-(1-&gt;4)-Rib-ol-P-Rib-ol-P-3-beta-D-GalNAc-(1-&gt;3)-beta-D-GlcNAc-(1-&gt;4)-(O-6-P-alpha-D-Man)]-Thr-[protein] + UDP + H(+)</text>
        <dbReference type="Rhea" id="RHEA:46860"/>
        <dbReference type="Rhea" id="RHEA-COMP:15023"/>
        <dbReference type="Rhea" id="RHEA-COMP:17482"/>
        <dbReference type="ChEBI" id="CHEBI:15378"/>
        <dbReference type="ChEBI" id="CHEBI:58052"/>
        <dbReference type="ChEBI" id="CHEBI:58223"/>
        <dbReference type="ChEBI" id="CHEBI:142405"/>
        <dbReference type="ChEBI" id="CHEBI:177336"/>
    </reaction>
</comment>
<evidence type="ECO:0000256" key="10">
    <source>
        <dbReference type="ARBA" id="ARBA00022968"/>
    </source>
</evidence>
<comment type="pathway">
    <text evidence="3">Protein modification; protein glycosylation.</text>
</comment>
<dbReference type="VEuPathDB" id="VectorBase:SSCA001624"/>
<evidence type="ECO:0000256" key="18">
    <source>
        <dbReference type="ARBA" id="ARBA00032181"/>
    </source>
</evidence>
<dbReference type="GO" id="GO:0015020">
    <property type="term" value="F:glucuronosyltransferase activity"/>
    <property type="evidence" value="ECO:0007669"/>
    <property type="project" value="InterPro"/>
</dbReference>
<evidence type="ECO:0000256" key="12">
    <source>
        <dbReference type="ARBA" id="ARBA00023034"/>
    </source>
</evidence>
<evidence type="ECO:0000256" key="8">
    <source>
        <dbReference type="ARBA" id="ARBA00022692"/>
    </source>
</evidence>
<comment type="similarity">
    <text evidence="4">Belongs to the glycosyltransferase 49 family.</text>
</comment>
<evidence type="ECO:0000256" key="1">
    <source>
        <dbReference type="ARBA" id="ARBA00001936"/>
    </source>
</evidence>
<evidence type="ECO:0000256" key="5">
    <source>
        <dbReference type="ARBA" id="ARBA00017962"/>
    </source>
</evidence>
<dbReference type="PANTHER" id="PTHR46420">
    <property type="entry name" value="BETA-1,4-GLUCURONYLTRANSFERASE 1"/>
    <property type="match status" value="1"/>
</dbReference>
<dbReference type="UniPathway" id="UPA00378"/>
<evidence type="ECO:0000256" key="9">
    <source>
        <dbReference type="ARBA" id="ARBA00022723"/>
    </source>
</evidence>
<evidence type="ECO:0000256" key="7">
    <source>
        <dbReference type="ARBA" id="ARBA00022679"/>
    </source>
</evidence>
<evidence type="ECO:0000256" key="3">
    <source>
        <dbReference type="ARBA" id="ARBA00004922"/>
    </source>
</evidence>
<dbReference type="Pfam" id="PF13896">
    <property type="entry name" value="Glyco_transf_49"/>
    <property type="match status" value="1"/>
</dbReference>